<proteinExistence type="predicted"/>
<organism evidence="1 2">
    <name type="scientific">Moraxella catarrhalis</name>
    <name type="common">Branhamella catarrhalis</name>
    <dbReference type="NCBI Taxonomy" id="480"/>
    <lineage>
        <taxon>Bacteria</taxon>
        <taxon>Pseudomonadati</taxon>
        <taxon>Pseudomonadota</taxon>
        <taxon>Gammaproteobacteria</taxon>
        <taxon>Moraxellales</taxon>
        <taxon>Moraxellaceae</taxon>
        <taxon>Moraxella</taxon>
    </lineage>
</organism>
<evidence type="ECO:0000313" key="1">
    <source>
        <dbReference type="EMBL" id="OAU99270.1"/>
    </source>
</evidence>
<comment type="caution">
    <text evidence="1">The sequence shown here is derived from an EMBL/GenBank/DDBJ whole genome shotgun (WGS) entry which is preliminary data.</text>
</comment>
<sequence length="88" mass="9475">MALAISLTLCCSAYANTSEQIAHQQILLNEQRQAVLNQSLMTSPSVQVDVPAFEPVAKIDSAHTDNQDSLPCFTINQIAYAPLDTASP</sequence>
<gene>
    <name evidence="1" type="ORF">AO382_2113</name>
</gene>
<accession>A0A7Z0UWR5</accession>
<dbReference type="Proteomes" id="UP000078446">
    <property type="component" value="Unassembled WGS sequence"/>
</dbReference>
<dbReference type="EMBL" id="LXHE01000023">
    <property type="protein sequence ID" value="OAU99270.1"/>
    <property type="molecule type" value="Genomic_DNA"/>
</dbReference>
<evidence type="ECO:0000313" key="2">
    <source>
        <dbReference type="Proteomes" id="UP000078446"/>
    </source>
</evidence>
<name>A0A7Z0UWR5_MORCA</name>
<protein>
    <submittedName>
        <fullName evidence="1">Channel-forming transporter/cytolysins activator of TpsB family</fullName>
    </submittedName>
</protein>
<reference evidence="1 2" key="1">
    <citation type="journal article" date="2016" name="Genome Biol. Evol.">
        <title>Comparative Genomic Analyses of the Moraxella catarrhalis Serosensitive and Seroresistant Lineages Demonstrate Their Independent Evolution.</title>
        <authorList>
            <person name="Earl J.P."/>
            <person name="de Vries S.P."/>
            <person name="Ahmed A."/>
            <person name="Powell E."/>
            <person name="Schultz M.P."/>
            <person name="Hermans P.W."/>
            <person name="Hill D.J."/>
            <person name="Zhou Z."/>
            <person name="Constantinidou C.I."/>
            <person name="Hu F.Z."/>
            <person name="Bootsma H.J."/>
            <person name="Ehrlich G.D."/>
        </authorList>
    </citation>
    <scope>NUCLEOTIDE SEQUENCE [LARGE SCALE GENOMIC DNA]</scope>
    <source>
        <strain evidence="1 2">Z7574</strain>
    </source>
</reference>
<dbReference type="AlphaFoldDB" id="A0A7Z0UWR5"/>